<feature type="domain" description="Amine oxidase" evidence="4">
    <location>
        <begin position="14"/>
        <end position="499"/>
    </location>
</feature>
<accession>A0A317PTM5</accession>
<sequence length="517" mass="54351">MSFDAIIIGGGHNGLTAAATLAKAGRKVLLLEAADTVGGGASTVEFAPGFRTSGLAHIINRLDPDVVKAIGLDTSGFEATAMPTAILSETSEAIVLRGAYGESIDGVGKEEAAAFAALRKKLLFHAGLLRRFMKKPPPELGNTSLKDLAAHAATGLKLLSQGREEARDVLRMLLMNVADISDEFLTDDRLKGLLAFDATLGLHLGPRSPTSLMGLYYRLTGEALGASGGQFLPRGGMGAVAQAFAEAATAAGATIRTASPVRRIIANRGLAGGVELEDGEILMASTILSAIHPRTTFHHLVDPADTQTGLSRAIGHIRSNGDVAKLNLALDKVPQFQGLSEADHKGRLVIARSMNHVETAFNPSKYGEYSPDPVMEITLPSLSDPKLADTGCTLSAMVQFAPYALREGWESGKPKFLEIVLDGLERHAPGLRASVEHAELLTPADIETRYRMPGGHWSHGEMQPDQLLFNRPVHAAAGYSTPLEGLYLASAGSHPGGGISGLPGLLSARHILAGGSR</sequence>
<evidence type="ECO:0000313" key="6">
    <source>
        <dbReference type="Proteomes" id="UP000246352"/>
    </source>
</evidence>
<evidence type="ECO:0000256" key="2">
    <source>
        <dbReference type="ARBA" id="ARBA00038825"/>
    </source>
</evidence>
<reference evidence="5 6" key="1">
    <citation type="submission" date="2018-05" db="EMBL/GenBank/DDBJ databases">
        <title>Genomic Encyclopedia of Type Strains, Phase IV (KMG-IV): sequencing the most valuable type-strain genomes for metagenomic binning, comparative biology and taxonomic classification.</title>
        <authorList>
            <person name="Goeker M."/>
        </authorList>
    </citation>
    <scope>NUCLEOTIDE SEQUENCE [LARGE SCALE GENOMIC DNA]</scope>
    <source>
        <strain evidence="5 6">DSM 16791</strain>
    </source>
</reference>
<dbReference type="GO" id="GO:0016491">
    <property type="term" value="F:oxidoreductase activity"/>
    <property type="evidence" value="ECO:0007669"/>
    <property type="project" value="InterPro"/>
</dbReference>
<evidence type="ECO:0000256" key="3">
    <source>
        <dbReference type="ARBA" id="ARBA00040298"/>
    </source>
</evidence>
<dbReference type="InterPro" id="IPR036188">
    <property type="entry name" value="FAD/NAD-bd_sf"/>
</dbReference>
<dbReference type="OrthoDB" id="9774675at2"/>
<dbReference type="Pfam" id="PF01593">
    <property type="entry name" value="Amino_oxidase"/>
    <property type="match status" value="1"/>
</dbReference>
<evidence type="ECO:0000313" key="5">
    <source>
        <dbReference type="EMBL" id="PWW04055.1"/>
    </source>
</evidence>
<keyword evidence="6" id="KW-1185">Reference proteome</keyword>
<dbReference type="SUPFAM" id="SSF51905">
    <property type="entry name" value="FAD/NAD(P)-binding domain"/>
    <property type="match status" value="1"/>
</dbReference>
<gene>
    <name evidence="5" type="ORF">DFR52_101745</name>
</gene>
<dbReference type="PANTHER" id="PTHR10668:SF103">
    <property type="entry name" value="PYRIDINE NUCLEOTIDE-DISULFIDE OXIDOREDUCTASE DOMAIN-CONTAINING PROTEIN 2"/>
    <property type="match status" value="1"/>
</dbReference>
<dbReference type="PANTHER" id="PTHR10668">
    <property type="entry name" value="PHYTOENE DEHYDROGENASE"/>
    <property type="match status" value="1"/>
</dbReference>
<dbReference type="EMBL" id="QGTR01000001">
    <property type="protein sequence ID" value="PWW04055.1"/>
    <property type="molecule type" value="Genomic_DNA"/>
</dbReference>
<comment type="function">
    <text evidence="1">Probable oxidoreductase that may play a role as regulator of mitochondrial function.</text>
</comment>
<dbReference type="AlphaFoldDB" id="A0A317PTM5"/>
<organism evidence="5 6">
    <name type="scientific">Hoeflea marina</name>
    <dbReference type="NCBI Taxonomy" id="274592"/>
    <lineage>
        <taxon>Bacteria</taxon>
        <taxon>Pseudomonadati</taxon>
        <taxon>Pseudomonadota</taxon>
        <taxon>Alphaproteobacteria</taxon>
        <taxon>Hyphomicrobiales</taxon>
        <taxon>Rhizobiaceae</taxon>
        <taxon>Hoeflea</taxon>
    </lineage>
</organism>
<dbReference type="Gene3D" id="3.50.50.60">
    <property type="entry name" value="FAD/NAD(P)-binding domain"/>
    <property type="match status" value="2"/>
</dbReference>
<evidence type="ECO:0000256" key="1">
    <source>
        <dbReference type="ARBA" id="ARBA00037217"/>
    </source>
</evidence>
<evidence type="ECO:0000259" key="4">
    <source>
        <dbReference type="Pfam" id="PF01593"/>
    </source>
</evidence>
<comment type="subunit">
    <text evidence="2">Interacts with COX5B; this interaction may contribute to localize PYROXD2 to the inner face of the inner mitochondrial membrane.</text>
</comment>
<name>A0A317PTM5_9HYPH</name>
<proteinExistence type="predicted"/>
<dbReference type="RefSeq" id="WP_110030536.1">
    <property type="nucleotide sequence ID" value="NZ_QGTR01000001.1"/>
</dbReference>
<dbReference type="InterPro" id="IPR002937">
    <property type="entry name" value="Amino_oxidase"/>
</dbReference>
<comment type="caution">
    <text evidence="5">The sequence shown here is derived from an EMBL/GenBank/DDBJ whole genome shotgun (WGS) entry which is preliminary data.</text>
</comment>
<protein>
    <recommendedName>
        <fullName evidence="3">Pyridine nucleotide-disulfide oxidoreductase domain-containing protein 2</fullName>
    </recommendedName>
</protein>
<dbReference type="Proteomes" id="UP000246352">
    <property type="component" value="Unassembled WGS sequence"/>
</dbReference>